<dbReference type="EMBL" id="REGN01001171">
    <property type="protein sequence ID" value="RNA36544.1"/>
    <property type="molecule type" value="Genomic_DNA"/>
</dbReference>
<name>A0A3M7SKZ1_BRAPC</name>
<accession>A0A3M7SKZ1</accession>
<sequence length="217" mass="26178">MLTAQLYKHPINIINFYEKISFITYLKSLIIKNRFYALNTISYILICLVGMFFILYTKMKYENSRYKWLYGIIPYIVYFLMNLKFSENSMFDGISSIDQDFEDIALDLAIKLKKEYSDDPVSDLFAASYDLQKIARISDLDDSLFHFKLYKKSIHSQKSINKSQFNLMIHEKKDKIRFKRFIHDKIQNIRNDDRVEYVHTQTYLIKLKYLLYYDVMI</sequence>
<feature type="transmembrane region" description="Helical" evidence="1">
    <location>
        <begin position="35"/>
        <end position="56"/>
    </location>
</feature>
<gene>
    <name evidence="2" type="ORF">BpHYR1_041378</name>
</gene>
<keyword evidence="1" id="KW-1133">Transmembrane helix</keyword>
<protein>
    <submittedName>
        <fullName evidence="2">Uncharacterized protein</fullName>
    </submittedName>
</protein>
<comment type="caution">
    <text evidence="2">The sequence shown here is derived from an EMBL/GenBank/DDBJ whole genome shotgun (WGS) entry which is preliminary data.</text>
</comment>
<evidence type="ECO:0000256" key="1">
    <source>
        <dbReference type="SAM" id="Phobius"/>
    </source>
</evidence>
<keyword evidence="1" id="KW-0472">Membrane</keyword>
<organism evidence="2 3">
    <name type="scientific">Brachionus plicatilis</name>
    <name type="common">Marine rotifer</name>
    <name type="synonym">Brachionus muelleri</name>
    <dbReference type="NCBI Taxonomy" id="10195"/>
    <lineage>
        <taxon>Eukaryota</taxon>
        <taxon>Metazoa</taxon>
        <taxon>Spiralia</taxon>
        <taxon>Gnathifera</taxon>
        <taxon>Rotifera</taxon>
        <taxon>Eurotatoria</taxon>
        <taxon>Monogononta</taxon>
        <taxon>Pseudotrocha</taxon>
        <taxon>Ploima</taxon>
        <taxon>Brachionidae</taxon>
        <taxon>Brachionus</taxon>
    </lineage>
</organism>
<dbReference type="AlphaFoldDB" id="A0A3M7SKZ1"/>
<reference evidence="2 3" key="1">
    <citation type="journal article" date="2018" name="Sci. Rep.">
        <title>Genomic signatures of local adaptation to the degree of environmental predictability in rotifers.</title>
        <authorList>
            <person name="Franch-Gras L."/>
            <person name="Hahn C."/>
            <person name="Garcia-Roger E.M."/>
            <person name="Carmona M.J."/>
            <person name="Serra M."/>
            <person name="Gomez A."/>
        </authorList>
    </citation>
    <scope>NUCLEOTIDE SEQUENCE [LARGE SCALE GENOMIC DNA]</scope>
    <source>
        <strain evidence="2">HYR1</strain>
    </source>
</reference>
<evidence type="ECO:0000313" key="2">
    <source>
        <dbReference type="EMBL" id="RNA36544.1"/>
    </source>
</evidence>
<keyword evidence="3" id="KW-1185">Reference proteome</keyword>
<keyword evidence="1" id="KW-0812">Transmembrane</keyword>
<dbReference type="Proteomes" id="UP000276133">
    <property type="component" value="Unassembled WGS sequence"/>
</dbReference>
<feature type="transmembrane region" description="Helical" evidence="1">
    <location>
        <begin position="68"/>
        <end position="85"/>
    </location>
</feature>
<evidence type="ECO:0000313" key="3">
    <source>
        <dbReference type="Proteomes" id="UP000276133"/>
    </source>
</evidence>
<proteinExistence type="predicted"/>